<dbReference type="Pfam" id="PF00293">
    <property type="entry name" value="NUDIX"/>
    <property type="match status" value="1"/>
</dbReference>
<dbReference type="InterPro" id="IPR000086">
    <property type="entry name" value="NUDIX_hydrolase_dom"/>
</dbReference>
<sequence length="200" mass="21892">MLDSYALSVIKERLARHPGSPEPAQPSAKRAAVAAILREGVDGGDAEILFIRRAEHPHDPWSGHMAFPGGRHEEQDPSIVDTAIRETREEVGLDLRAHGALLLRLPEVSATARGTVLDLTVASFVFAIPRAEANLVFSDGEVAEAIWSPLGPLARGETAEPFEFRNGETLYKLPSLRVGNRVVWGLTYRMLHAFFDALHA</sequence>
<dbReference type="PANTHER" id="PTHR12992:SF11">
    <property type="entry name" value="MITOCHONDRIAL COENZYME A DIPHOSPHATASE NUDT8"/>
    <property type="match status" value="1"/>
</dbReference>
<dbReference type="CDD" id="cd03426">
    <property type="entry name" value="NUDIX_CoAse_Nudt7"/>
    <property type="match status" value="1"/>
</dbReference>
<dbReference type="Proteomes" id="UP001370348">
    <property type="component" value="Chromosome"/>
</dbReference>
<protein>
    <submittedName>
        <fullName evidence="8">CoA pyrophosphatase</fullName>
    </submittedName>
</protein>
<organism evidence="8 9">
    <name type="scientific">Pendulispora albinea</name>
    <dbReference type="NCBI Taxonomy" id="2741071"/>
    <lineage>
        <taxon>Bacteria</taxon>
        <taxon>Pseudomonadati</taxon>
        <taxon>Myxococcota</taxon>
        <taxon>Myxococcia</taxon>
        <taxon>Myxococcales</taxon>
        <taxon>Sorangiineae</taxon>
        <taxon>Pendulisporaceae</taxon>
        <taxon>Pendulispora</taxon>
    </lineage>
</organism>
<evidence type="ECO:0000256" key="6">
    <source>
        <dbReference type="ARBA" id="ARBA00023211"/>
    </source>
</evidence>
<dbReference type="SUPFAM" id="SSF55811">
    <property type="entry name" value="Nudix"/>
    <property type="match status" value="1"/>
</dbReference>
<name>A0ABZ2LXM1_9BACT</name>
<keyword evidence="4" id="KW-0378">Hydrolase</keyword>
<evidence type="ECO:0000256" key="5">
    <source>
        <dbReference type="ARBA" id="ARBA00022842"/>
    </source>
</evidence>
<evidence type="ECO:0000313" key="8">
    <source>
        <dbReference type="EMBL" id="WXB15485.1"/>
    </source>
</evidence>
<reference evidence="8 9" key="1">
    <citation type="submission" date="2021-12" db="EMBL/GenBank/DDBJ databases">
        <title>Discovery of the Pendulisporaceae a myxobacterial family with distinct sporulation behavior and unique specialized metabolism.</title>
        <authorList>
            <person name="Garcia R."/>
            <person name="Popoff A."/>
            <person name="Bader C.D."/>
            <person name="Loehr J."/>
            <person name="Walesch S."/>
            <person name="Walt C."/>
            <person name="Boldt J."/>
            <person name="Bunk B."/>
            <person name="Haeckl F.J.F.P.J."/>
            <person name="Gunesch A.P."/>
            <person name="Birkelbach J."/>
            <person name="Nuebel U."/>
            <person name="Pietschmann T."/>
            <person name="Bach T."/>
            <person name="Mueller R."/>
        </authorList>
    </citation>
    <scope>NUCLEOTIDE SEQUENCE [LARGE SCALE GENOMIC DNA]</scope>
    <source>
        <strain evidence="8 9">MSr11954</strain>
    </source>
</reference>
<dbReference type="InterPro" id="IPR015797">
    <property type="entry name" value="NUDIX_hydrolase-like_dom_sf"/>
</dbReference>
<keyword evidence="6" id="KW-0464">Manganese</keyword>
<evidence type="ECO:0000256" key="1">
    <source>
        <dbReference type="ARBA" id="ARBA00001936"/>
    </source>
</evidence>
<dbReference type="EMBL" id="CP089984">
    <property type="protein sequence ID" value="WXB15485.1"/>
    <property type="molecule type" value="Genomic_DNA"/>
</dbReference>
<keyword evidence="5" id="KW-0460">Magnesium</keyword>
<evidence type="ECO:0000256" key="2">
    <source>
        <dbReference type="ARBA" id="ARBA00001946"/>
    </source>
</evidence>
<dbReference type="Gene3D" id="3.90.79.10">
    <property type="entry name" value="Nucleoside Triphosphate Pyrophosphohydrolase"/>
    <property type="match status" value="1"/>
</dbReference>
<accession>A0ABZ2LXM1</accession>
<evidence type="ECO:0000256" key="4">
    <source>
        <dbReference type="ARBA" id="ARBA00022801"/>
    </source>
</evidence>
<evidence type="ECO:0000313" key="9">
    <source>
        <dbReference type="Proteomes" id="UP001370348"/>
    </source>
</evidence>
<comment type="cofactor">
    <cofactor evidence="1">
        <name>Mn(2+)</name>
        <dbReference type="ChEBI" id="CHEBI:29035"/>
    </cofactor>
</comment>
<gene>
    <name evidence="8" type="ORF">LZC94_47650</name>
</gene>
<evidence type="ECO:0000259" key="7">
    <source>
        <dbReference type="PROSITE" id="PS51462"/>
    </source>
</evidence>
<proteinExistence type="predicted"/>
<dbReference type="PANTHER" id="PTHR12992">
    <property type="entry name" value="NUDIX HYDROLASE"/>
    <property type="match status" value="1"/>
</dbReference>
<dbReference type="InterPro" id="IPR045121">
    <property type="entry name" value="CoAse"/>
</dbReference>
<keyword evidence="3" id="KW-0479">Metal-binding</keyword>
<dbReference type="RefSeq" id="WP_394825114.1">
    <property type="nucleotide sequence ID" value="NZ_CP089984.1"/>
</dbReference>
<evidence type="ECO:0000256" key="3">
    <source>
        <dbReference type="ARBA" id="ARBA00022723"/>
    </source>
</evidence>
<keyword evidence="9" id="KW-1185">Reference proteome</keyword>
<dbReference type="PROSITE" id="PS51462">
    <property type="entry name" value="NUDIX"/>
    <property type="match status" value="1"/>
</dbReference>
<comment type="cofactor">
    <cofactor evidence="2">
        <name>Mg(2+)</name>
        <dbReference type="ChEBI" id="CHEBI:18420"/>
    </cofactor>
</comment>
<feature type="domain" description="Nudix hydrolase" evidence="7">
    <location>
        <begin position="28"/>
        <end position="172"/>
    </location>
</feature>